<comment type="caution">
    <text evidence="2">The sequence shown here is derived from an EMBL/GenBank/DDBJ whole genome shotgun (WGS) entry which is preliminary data.</text>
</comment>
<organism evidence="2 3">
    <name type="scientific">Penicillium nalgiovense</name>
    <dbReference type="NCBI Taxonomy" id="60175"/>
    <lineage>
        <taxon>Eukaryota</taxon>
        <taxon>Fungi</taxon>
        <taxon>Dikarya</taxon>
        <taxon>Ascomycota</taxon>
        <taxon>Pezizomycotina</taxon>
        <taxon>Eurotiomycetes</taxon>
        <taxon>Eurotiomycetidae</taxon>
        <taxon>Eurotiales</taxon>
        <taxon>Aspergillaceae</taxon>
        <taxon>Penicillium</taxon>
    </lineage>
</organism>
<feature type="region of interest" description="Disordered" evidence="1">
    <location>
        <begin position="21"/>
        <end position="49"/>
    </location>
</feature>
<accession>A0A1V6VTU9</accession>
<evidence type="ECO:0000313" key="3">
    <source>
        <dbReference type="Proteomes" id="UP000191691"/>
    </source>
</evidence>
<proteinExistence type="predicted"/>
<dbReference type="EMBL" id="MOOB01000457">
    <property type="protein sequence ID" value="OQE54070.1"/>
    <property type="molecule type" value="Genomic_DNA"/>
</dbReference>
<name>A0A1V6VTU9_PENNA</name>
<sequence>RKLHEFKDAFLSISRSKCLPEVPAAASELERTRRSAASSPESSHKDNRS</sequence>
<feature type="non-terminal residue" evidence="2">
    <location>
        <position position="1"/>
    </location>
</feature>
<reference evidence="3" key="1">
    <citation type="journal article" date="2017" name="Nat. Microbiol.">
        <title>Global analysis of biosynthetic gene clusters reveals vast potential of secondary metabolite production in Penicillium species.</title>
        <authorList>
            <person name="Nielsen J.C."/>
            <person name="Grijseels S."/>
            <person name="Prigent S."/>
            <person name="Ji B."/>
            <person name="Dainat J."/>
            <person name="Nielsen K.F."/>
            <person name="Frisvad J.C."/>
            <person name="Workman M."/>
            <person name="Nielsen J."/>
        </authorList>
    </citation>
    <scope>NUCLEOTIDE SEQUENCE [LARGE SCALE GENOMIC DNA]</scope>
    <source>
        <strain evidence="3">IBT 13039</strain>
    </source>
</reference>
<evidence type="ECO:0000313" key="2">
    <source>
        <dbReference type="EMBL" id="OQE54070.1"/>
    </source>
</evidence>
<keyword evidence="3" id="KW-1185">Reference proteome</keyword>
<dbReference type="AlphaFoldDB" id="A0A1V6VTU9"/>
<dbReference type="Proteomes" id="UP000191691">
    <property type="component" value="Unassembled WGS sequence"/>
</dbReference>
<gene>
    <name evidence="2" type="ORF">PENNAL_c0457G08793</name>
</gene>
<protein>
    <submittedName>
        <fullName evidence="2">Uncharacterized protein</fullName>
    </submittedName>
</protein>
<evidence type="ECO:0000256" key="1">
    <source>
        <dbReference type="SAM" id="MobiDB-lite"/>
    </source>
</evidence>